<name>A0ABU4S5T0_9GAMM</name>
<comment type="caution">
    <text evidence="1">The sequence shown here is derived from an EMBL/GenBank/DDBJ whole genome shotgun (WGS) entry which is preliminary data.</text>
</comment>
<sequence>MKDIPPLKNISLFSRVKSLLSIKPSAKEIYQREYATKIIEVNKDQMLRHLYRINQDSSNWHKGLGVIDSNSEYAIRQQSFEAVYKGIEREHQHSLLSTLPSTSGHRYFVCTIQNNMPVGIMVFLPGTSEYSYGKPDYIDYLLTHPGIKSIGSLLVEKAVESLTNDELRVNAKHSSTPFYTELGFTRSGGSNNNTVSMVLVPKESEKWEMVNNVYRLKKYI</sequence>
<dbReference type="RefSeq" id="WP_319929017.1">
    <property type="nucleotide sequence ID" value="NZ_VCDN01000014.1"/>
</dbReference>
<evidence type="ECO:0008006" key="3">
    <source>
        <dbReference type="Google" id="ProtNLM"/>
    </source>
</evidence>
<accession>A0ABU4S5T0</accession>
<gene>
    <name evidence="1" type="ORF">FE392_04380</name>
</gene>
<proteinExistence type="predicted"/>
<protein>
    <recommendedName>
        <fullName evidence="3">N-acetyltransferase domain-containing protein</fullName>
    </recommendedName>
</protein>
<keyword evidence="2" id="KW-1185">Reference proteome</keyword>
<evidence type="ECO:0000313" key="1">
    <source>
        <dbReference type="EMBL" id="MDX7986572.1"/>
    </source>
</evidence>
<dbReference type="Gene3D" id="3.40.630.30">
    <property type="match status" value="1"/>
</dbReference>
<dbReference type="Proteomes" id="UP001271890">
    <property type="component" value="Unassembled WGS sequence"/>
</dbReference>
<reference evidence="2" key="1">
    <citation type="journal article" date="2024" name="Toxins">
        <title>Genome Sequence Analysis of Native Xenorhabdus Strains Isolated from Entomopathogenic Nematodes in Argentina.</title>
        <authorList>
            <person name="Palma L."/>
            <person name="Frizzo L."/>
            <person name="Kaiser S."/>
            <person name="Berry C."/>
            <person name="Caballero P."/>
            <person name="Bode H.B."/>
            <person name="Del Valle E.E."/>
        </authorList>
    </citation>
    <scope>NUCLEOTIDE SEQUENCE [LARGE SCALE GENOMIC DNA]</scope>
    <source>
        <strain evidence="2">12</strain>
    </source>
</reference>
<evidence type="ECO:0000313" key="2">
    <source>
        <dbReference type="Proteomes" id="UP001271890"/>
    </source>
</evidence>
<dbReference type="SUPFAM" id="SSF55729">
    <property type="entry name" value="Acyl-CoA N-acyltransferases (Nat)"/>
    <property type="match status" value="1"/>
</dbReference>
<dbReference type="InterPro" id="IPR016181">
    <property type="entry name" value="Acyl_CoA_acyltransferase"/>
</dbReference>
<organism evidence="1 2">
    <name type="scientific">Xenorhabdus santafensis</name>
    <dbReference type="NCBI Taxonomy" id="2582833"/>
    <lineage>
        <taxon>Bacteria</taxon>
        <taxon>Pseudomonadati</taxon>
        <taxon>Pseudomonadota</taxon>
        <taxon>Gammaproteobacteria</taxon>
        <taxon>Enterobacterales</taxon>
        <taxon>Morganellaceae</taxon>
        <taxon>Xenorhabdus</taxon>
    </lineage>
</organism>
<dbReference type="EMBL" id="VCDN01000014">
    <property type="protein sequence ID" value="MDX7986572.1"/>
    <property type="molecule type" value="Genomic_DNA"/>
</dbReference>